<evidence type="ECO:0000313" key="1">
    <source>
        <dbReference type="EMBL" id="KAI6085608.1"/>
    </source>
</evidence>
<organism evidence="1 2">
    <name type="scientific">Hypoxylon rubiginosum</name>
    <dbReference type="NCBI Taxonomy" id="110542"/>
    <lineage>
        <taxon>Eukaryota</taxon>
        <taxon>Fungi</taxon>
        <taxon>Dikarya</taxon>
        <taxon>Ascomycota</taxon>
        <taxon>Pezizomycotina</taxon>
        <taxon>Sordariomycetes</taxon>
        <taxon>Xylariomycetidae</taxon>
        <taxon>Xylariales</taxon>
        <taxon>Hypoxylaceae</taxon>
        <taxon>Hypoxylon</taxon>
    </lineage>
</organism>
<dbReference type="EMBL" id="MU394323">
    <property type="protein sequence ID" value="KAI6085608.1"/>
    <property type="molecule type" value="Genomic_DNA"/>
</dbReference>
<sequence>MSRTHQVTIMRHAQGLHQLNNNWVIVDPNLTTQGLQECADFIESSPAADDNTFYLIFSSPSKRCITTALLCTAKYLSKTPLGKIMVNEWFREVQHIYGCNQYSSMADLKAEFKDLIQFLTGNPDGWGKFDNKELLPESLEQRAILARLTIQRLVKEWSQAGKENIHVFVSTHSEFLPYLVEDWEMAQWKNAESRTYEFKDSKFEDAKAQLVETPESLKTRNSNRTEEVKEKWRAREKAQRDAYHQSTYNSTQRELGPAHKTFI</sequence>
<accession>A0ACC0CYZ1</accession>
<comment type="caution">
    <text evidence="1">The sequence shown here is derived from an EMBL/GenBank/DDBJ whole genome shotgun (WGS) entry which is preliminary data.</text>
</comment>
<evidence type="ECO:0000313" key="2">
    <source>
        <dbReference type="Proteomes" id="UP001497680"/>
    </source>
</evidence>
<reference evidence="1 2" key="1">
    <citation type="journal article" date="2022" name="New Phytol.">
        <title>Ecological generalism drives hyperdiversity of secondary metabolite gene clusters in xylarialean endophytes.</title>
        <authorList>
            <person name="Franco M.E.E."/>
            <person name="Wisecaver J.H."/>
            <person name="Arnold A.E."/>
            <person name="Ju Y.M."/>
            <person name="Slot J.C."/>
            <person name="Ahrendt S."/>
            <person name="Moore L.P."/>
            <person name="Eastman K.E."/>
            <person name="Scott K."/>
            <person name="Konkel Z."/>
            <person name="Mondo S.J."/>
            <person name="Kuo A."/>
            <person name="Hayes R.D."/>
            <person name="Haridas S."/>
            <person name="Andreopoulos B."/>
            <person name="Riley R."/>
            <person name="LaButti K."/>
            <person name="Pangilinan J."/>
            <person name="Lipzen A."/>
            <person name="Amirebrahimi M."/>
            <person name="Yan J."/>
            <person name="Adam C."/>
            <person name="Keymanesh K."/>
            <person name="Ng V."/>
            <person name="Louie K."/>
            <person name="Northen T."/>
            <person name="Drula E."/>
            <person name="Henrissat B."/>
            <person name="Hsieh H.M."/>
            <person name="Youens-Clark K."/>
            <person name="Lutzoni F."/>
            <person name="Miadlikowska J."/>
            <person name="Eastwood D.C."/>
            <person name="Hamelin R.C."/>
            <person name="Grigoriev I.V."/>
            <person name="U'Ren J.M."/>
        </authorList>
    </citation>
    <scope>NUCLEOTIDE SEQUENCE [LARGE SCALE GENOMIC DNA]</scope>
    <source>
        <strain evidence="1 2">ER1909</strain>
    </source>
</reference>
<name>A0ACC0CYZ1_9PEZI</name>
<proteinExistence type="predicted"/>
<keyword evidence="2" id="KW-1185">Reference proteome</keyword>
<gene>
    <name evidence="1" type="ORF">F4821DRAFT_146364</name>
</gene>
<protein>
    <submittedName>
        <fullName evidence="1">Uncharacterized protein</fullName>
    </submittedName>
</protein>
<dbReference type="Proteomes" id="UP001497680">
    <property type="component" value="Unassembled WGS sequence"/>
</dbReference>